<dbReference type="GO" id="GO:0000155">
    <property type="term" value="F:phosphorelay sensor kinase activity"/>
    <property type="evidence" value="ECO:0007669"/>
    <property type="project" value="InterPro"/>
</dbReference>
<dbReference type="OMA" id="LADRNWE"/>
<dbReference type="PANTHER" id="PTHR45339:SF5">
    <property type="entry name" value="HISTIDINE KINASE"/>
    <property type="match status" value="1"/>
</dbReference>
<dbReference type="PROSITE" id="PS50110">
    <property type="entry name" value="RESPONSE_REGULATORY"/>
    <property type="match status" value="1"/>
</dbReference>
<evidence type="ECO:0000313" key="7">
    <source>
        <dbReference type="Proteomes" id="UP000054350"/>
    </source>
</evidence>
<feature type="domain" description="Response regulatory" evidence="5">
    <location>
        <begin position="546"/>
        <end position="669"/>
    </location>
</feature>
<dbReference type="PRINTS" id="PR00344">
    <property type="entry name" value="BCTRLSENSOR"/>
</dbReference>
<reference evidence="6 7" key="1">
    <citation type="submission" date="2009-11" db="EMBL/GenBank/DDBJ databases">
        <title>Annotation of Allomyces macrogynus ATCC 38327.</title>
        <authorList>
            <consortium name="The Broad Institute Genome Sequencing Platform"/>
            <person name="Russ C."/>
            <person name="Cuomo C."/>
            <person name="Burger G."/>
            <person name="Gray M.W."/>
            <person name="Holland P.W.H."/>
            <person name="King N."/>
            <person name="Lang F.B.F."/>
            <person name="Roger A.J."/>
            <person name="Ruiz-Trillo I."/>
            <person name="Young S.K."/>
            <person name="Zeng Q."/>
            <person name="Gargeya S."/>
            <person name="Fitzgerald M."/>
            <person name="Haas B."/>
            <person name="Abouelleil A."/>
            <person name="Alvarado L."/>
            <person name="Arachchi H.M."/>
            <person name="Berlin A."/>
            <person name="Chapman S.B."/>
            <person name="Gearin G."/>
            <person name="Goldberg J."/>
            <person name="Griggs A."/>
            <person name="Gujja S."/>
            <person name="Hansen M."/>
            <person name="Heiman D."/>
            <person name="Howarth C."/>
            <person name="Larimer J."/>
            <person name="Lui A."/>
            <person name="MacDonald P.J.P."/>
            <person name="McCowen C."/>
            <person name="Montmayeur A."/>
            <person name="Murphy C."/>
            <person name="Neiman D."/>
            <person name="Pearson M."/>
            <person name="Priest M."/>
            <person name="Roberts A."/>
            <person name="Saif S."/>
            <person name="Shea T."/>
            <person name="Sisk P."/>
            <person name="Stolte C."/>
            <person name="Sykes S."/>
            <person name="Wortman J."/>
            <person name="Nusbaum C."/>
            <person name="Birren B."/>
        </authorList>
    </citation>
    <scope>NUCLEOTIDE SEQUENCE [LARGE SCALE GENOMIC DNA]</scope>
    <source>
        <strain evidence="6 7">ATCC 38327</strain>
    </source>
</reference>
<dbReference type="Gene3D" id="1.10.287.130">
    <property type="match status" value="1"/>
</dbReference>
<evidence type="ECO:0000313" key="6">
    <source>
        <dbReference type="EMBL" id="KNE70584.1"/>
    </source>
</evidence>
<gene>
    <name evidence="6" type="ORF">AMAG_14710</name>
</gene>
<dbReference type="CDD" id="cd17546">
    <property type="entry name" value="REC_hyHK_CKI1_RcsC-like"/>
    <property type="match status" value="1"/>
</dbReference>
<dbReference type="STRING" id="578462.A0A0L0T7Q5"/>
<feature type="region of interest" description="Disordered" evidence="3">
    <location>
        <begin position="471"/>
        <end position="540"/>
    </location>
</feature>
<dbReference type="Pfam" id="PF02518">
    <property type="entry name" value="HATPase_c"/>
    <property type="match status" value="1"/>
</dbReference>
<dbReference type="SMART" id="SM00387">
    <property type="entry name" value="HATPase_c"/>
    <property type="match status" value="1"/>
</dbReference>
<accession>A0A0L0T7Q5</accession>
<reference evidence="7" key="2">
    <citation type="submission" date="2009-11" db="EMBL/GenBank/DDBJ databases">
        <title>The Genome Sequence of Allomyces macrogynus strain ATCC 38327.</title>
        <authorList>
            <consortium name="The Broad Institute Genome Sequencing Platform"/>
            <person name="Russ C."/>
            <person name="Cuomo C."/>
            <person name="Shea T."/>
            <person name="Young S.K."/>
            <person name="Zeng Q."/>
            <person name="Koehrsen M."/>
            <person name="Haas B."/>
            <person name="Borodovsky M."/>
            <person name="Guigo R."/>
            <person name="Alvarado L."/>
            <person name="Berlin A."/>
            <person name="Borenstein D."/>
            <person name="Chen Z."/>
            <person name="Engels R."/>
            <person name="Freedman E."/>
            <person name="Gellesch M."/>
            <person name="Goldberg J."/>
            <person name="Griggs A."/>
            <person name="Gujja S."/>
            <person name="Heiman D."/>
            <person name="Hepburn T."/>
            <person name="Howarth C."/>
            <person name="Jen D."/>
            <person name="Larson L."/>
            <person name="Lewis B."/>
            <person name="Mehta T."/>
            <person name="Park D."/>
            <person name="Pearson M."/>
            <person name="Roberts A."/>
            <person name="Saif S."/>
            <person name="Shenoy N."/>
            <person name="Sisk P."/>
            <person name="Stolte C."/>
            <person name="Sykes S."/>
            <person name="Walk T."/>
            <person name="White J."/>
            <person name="Yandava C."/>
            <person name="Burger G."/>
            <person name="Gray M.W."/>
            <person name="Holland P.W.H."/>
            <person name="King N."/>
            <person name="Lang F.B.F."/>
            <person name="Roger A.J."/>
            <person name="Ruiz-Trillo I."/>
            <person name="Lander E."/>
            <person name="Nusbaum C."/>
        </authorList>
    </citation>
    <scope>NUCLEOTIDE SEQUENCE [LARGE SCALE GENOMIC DNA]</scope>
    <source>
        <strain evidence="7">ATCC 38327</strain>
    </source>
</reference>
<dbReference type="PANTHER" id="PTHR45339">
    <property type="entry name" value="HYBRID SIGNAL TRANSDUCTION HISTIDINE KINASE J"/>
    <property type="match status" value="1"/>
</dbReference>
<feature type="domain" description="Histidine kinase" evidence="4">
    <location>
        <begin position="94"/>
        <end position="316"/>
    </location>
</feature>
<evidence type="ECO:0000256" key="2">
    <source>
        <dbReference type="PROSITE-ProRule" id="PRU00169"/>
    </source>
</evidence>
<dbReference type="SUPFAM" id="SSF47384">
    <property type="entry name" value="Homodimeric domain of signal transducing histidine kinase"/>
    <property type="match status" value="1"/>
</dbReference>
<proteinExistence type="predicted"/>
<evidence type="ECO:0000256" key="1">
    <source>
        <dbReference type="ARBA" id="ARBA00022553"/>
    </source>
</evidence>
<dbReference type="SMART" id="SM00448">
    <property type="entry name" value="REC"/>
    <property type="match status" value="1"/>
</dbReference>
<name>A0A0L0T7Q5_ALLM3</name>
<dbReference type="InterPro" id="IPR036890">
    <property type="entry name" value="HATPase_C_sf"/>
</dbReference>
<dbReference type="Gene3D" id="3.30.565.10">
    <property type="entry name" value="Histidine kinase-like ATPase, C-terminal domain"/>
    <property type="match status" value="1"/>
</dbReference>
<dbReference type="Gene3D" id="3.40.50.2300">
    <property type="match status" value="1"/>
</dbReference>
<dbReference type="InterPro" id="IPR003661">
    <property type="entry name" value="HisK_dim/P_dom"/>
</dbReference>
<dbReference type="Pfam" id="PF00072">
    <property type="entry name" value="Response_reg"/>
    <property type="match status" value="1"/>
</dbReference>
<dbReference type="CDD" id="cd16922">
    <property type="entry name" value="HATPase_EvgS-ArcB-TorS-like"/>
    <property type="match status" value="1"/>
</dbReference>
<dbReference type="SUPFAM" id="SSF55874">
    <property type="entry name" value="ATPase domain of HSP90 chaperone/DNA topoisomerase II/histidine kinase"/>
    <property type="match status" value="1"/>
</dbReference>
<dbReference type="EMBL" id="GG745366">
    <property type="protein sequence ID" value="KNE70584.1"/>
    <property type="molecule type" value="Genomic_DNA"/>
</dbReference>
<dbReference type="SUPFAM" id="SSF52172">
    <property type="entry name" value="CheY-like"/>
    <property type="match status" value="1"/>
</dbReference>
<organism evidence="6 7">
    <name type="scientific">Allomyces macrogynus (strain ATCC 38327)</name>
    <name type="common">Allomyces javanicus var. macrogynus</name>
    <dbReference type="NCBI Taxonomy" id="578462"/>
    <lineage>
        <taxon>Eukaryota</taxon>
        <taxon>Fungi</taxon>
        <taxon>Fungi incertae sedis</taxon>
        <taxon>Blastocladiomycota</taxon>
        <taxon>Blastocladiomycetes</taxon>
        <taxon>Blastocladiales</taxon>
        <taxon>Blastocladiaceae</taxon>
        <taxon>Allomyces</taxon>
    </lineage>
</organism>
<dbReference type="InterPro" id="IPR005467">
    <property type="entry name" value="His_kinase_dom"/>
</dbReference>
<feature type="modified residue" description="4-aspartylphosphate" evidence="2">
    <location>
        <position position="595"/>
    </location>
</feature>
<dbReference type="Pfam" id="PF00512">
    <property type="entry name" value="HisKA"/>
    <property type="match status" value="1"/>
</dbReference>
<dbReference type="SMART" id="SM00388">
    <property type="entry name" value="HisKA"/>
    <property type="match status" value="1"/>
</dbReference>
<sequence>MFRAEKLGVLVLAPWPHGAGGDSGDGGDHDEEHADAGPARFRSVVFLKHLVDQFAAYLYSAILRQQLDENMQQMQARIQVVEAGAKSKSSFLATMSHEVRTPAAQVIQAVGVLSEMNLTLDQLEYVHIIQRAGEQLLAILNDILDFSKLENGKIRFERRPFDLYDAVHLSVDAFIVPSKRLDIAYAVDRSLPRVIVGDVTRIRQIFNNLLSNAIKFTEQGHVVLSATNVTPPDAPAGTVRIRFCVQDTGCGIAPDRIQRIFERFEQADESIARTHGGTGLGLSICQSLCVLMHTQLHVESTLGAGSHFFFEAEFATASSMDVARSDLVLAPAHLLPPETLRIGLLRCNHVGPMGGEEREFLDHVLRPQLNSYGTVTQYSTAMAPDLTCADPAVDVLISQRDTWPQFDHPAAMKHMLAVQVPFLLVCSSTADMPPSPCPATVMLITRPYKQGHLMRAMFSIVRAARARRAAGQPVHAVDEGAAVDPKLSRDRNGSESSTRSVVAVDASTSPLPPPSRTSRPSGALPSVCVRGSPSGGGAAAAPAGLAVLVVDDNPINRRMMGRIITALGHHVTMAENGREAVELVVREPFAFVFMDVRMPIMDGFEATRRIIDFFAHMPPARPDPPPIILGLSADAMEEQEMHGMQCGMTAYLRKPLLKKDIMSILAKFGAASPHT</sequence>
<evidence type="ECO:0000259" key="4">
    <source>
        <dbReference type="PROSITE" id="PS50109"/>
    </source>
</evidence>
<evidence type="ECO:0000259" key="5">
    <source>
        <dbReference type="PROSITE" id="PS50110"/>
    </source>
</evidence>
<evidence type="ECO:0008006" key="8">
    <source>
        <dbReference type="Google" id="ProtNLM"/>
    </source>
</evidence>
<dbReference type="FunFam" id="3.30.565.10:FF:000010">
    <property type="entry name" value="Sensor histidine kinase RcsC"/>
    <property type="match status" value="1"/>
</dbReference>
<keyword evidence="7" id="KW-1185">Reference proteome</keyword>
<dbReference type="InterPro" id="IPR004358">
    <property type="entry name" value="Sig_transdc_His_kin-like_C"/>
</dbReference>
<dbReference type="OrthoDB" id="60033at2759"/>
<dbReference type="CDD" id="cd00082">
    <property type="entry name" value="HisKA"/>
    <property type="match status" value="1"/>
</dbReference>
<dbReference type="VEuPathDB" id="FungiDB:AMAG_14710"/>
<dbReference type="InterPro" id="IPR003594">
    <property type="entry name" value="HATPase_dom"/>
</dbReference>
<dbReference type="InterPro" id="IPR036097">
    <property type="entry name" value="HisK_dim/P_sf"/>
</dbReference>
<dbReference type="InterPro" id="IPR001789">
    <property type="entry name" value="Sig_transdc_resp-reg_receiver"/>
</dbReference>
<dbReference type="InterPro" id="IPR011006">
    <property type="entry name" value="CheY-like_superfamily"/>
</dbReference>
<dbReference type="AlphaFoldDB" id="A0A0L0T7Q5"/>
<evidence type="ECO:0000256" key="3">
    <source>
        <dbReference type="SAM" id="MobiDB-lite"/>
    </source>
</evidence>
<dbReference type="eggNOG" id="KOG0519">
    <property type="taxonomic scope" value="Eukaryota"/>
</dbReference>
<dbReference type="Proteomes" id="UP000054350">
    <property type="component" value="Unassembled WGS sequence"/>
</dbReference>
<protein>
    <recommendedName>
        <fullName evidence="8">Histidine kinase</fullName>
    </recommendedName>
</protein>
<dbReference type="PROSITE" id="PS50109">
    <property type="entry name" value="HIS_KIN"/>
    <property type="match status" value="1"/>
</dbReference>
<keyword evidence="1 2" id="KW-0597">Phosphoprotein</keyword>